<evidence type="ECO:0000256" key="3">
    <source>
        <dbReference type="ARBA" id="ARBA00048267"/>
    </source>
</evidence>
<evidence type="ECO:0000313" key="7">
    <source>
        <dbReference type="Proteomes" id="UP000237819"/>
    </source>
</evidence>
<gene>
    <name evidence="6" type="ORF">C5Y93_20720</name>
</gene>
<protein>
    <recommendedName>
        <fullName evidence="2">protein-glutamate methylesterase</fullName>
        <ecNumber evidence="2">3.1.1.61</ecNumber>
    </recommendedName>
</protein>
<dbReference type="RefSeq" id="WP_105337352.1">
    <property type="nucleotide sequence ID" value="NZ_PUHZ01000020.1"/>
</dbReference>
<dbReference type="PANTHER" id="PTHR42872:SF6">
    <property type="entry name" value="PROTEIN-GLUTAMATE METHYLESTERASE_PROTEIN-GLUTAMINE GLUTAMINASE"/>
    <property type="match status" value="1"/>
</dbReference>
<dbReference type="InterPro" id="IPR035909">
    <property type="entry name" value="CheB_C"/>
</dbReference>
<feature type="active site" evidence="4">
    <location>
        <position position="14"/>
    </location>
</feature>
<dbReference type="EMBL" id="PUHZ01000020">
    <property type="protein sequence ID" value="PQO44384.1"/>
    <property type="molecule type" value="Genomic_DNA"/>
</dbReference>
<dbReference type="GO" id="GO:0005737">
    <property type="term" value="C:cytoplasm"/>
    <property type="evidence" value="ECO:0007669"/>
    <property type="project" value="InterPro"/>
</dbReference>
<evidence type="ECO:0000256" key="2">
    <source>
        <dbReference type="ARBA" id="ARBA00039140"/>
    </source>
</evidence>
<evidence type="ECO:0000313" key="6">
    <source>
        <dbReference type="EMBL" id="PQO44384.1"/>
    </source>
</evidence>
<comment type="catalytic activity">
    <reaction evidence="3">
        <text>[protein]-L-glutamate 5-O-methyl ester + H2O = L-glutamyl-[protein] + methanol + H(+)</text>
        <dbReference type="Rhea" id="RHEA:23236"/>
        <dbReference type="Rhea" id="RHEA-COMP:10208"/>
        <dbReference type="Rhea" id="RHEA-COMP:10311"/>
        <dbReference type="ChEBI" id="CHEBI:15377"/>
        <dbReference type="ChEBI" id="CHEBI:15378"/>
        <dbReference type="ChEBI" id="CHEBI:17790"/>
        <dbReference type="ChEBI" id="CHEBI:29973"/>
        <dbReference type="ChEBI" id="CHEBI:82795"/>
        <dbReference type="EC" id="3.1.1.61"/>
    </reaction>
</comment>
<evidence type="ECO:0000256" key="1">
    <source>
        <dbReference type="ARBA" id="ARBA00022801"/>
    </source>
</evidence>
<evidence type="ECO:0000259" key="5">
    <source>
        <dbReference type="PROSITE" id="PS50122"/>
    </source>
</evidence>
<feature type="active site" evidence="4">
    <location>
        <position position="41"/>
    </location>
</feature>
<organism evidence="6 7">
    <name type="scientific">Blastopirellula marina</name>
    <dbReference type="NCBI Taxonomy" id="124"/>
    <lineage>
        <taxon>Bacteria</taxon>
        <taxon>Pseudomonadati</taxon>
        <taxon>Planctomycetota</taxon>
        <taxon>Planctomycetia</taxon>
        <taxon>Pirellulales</taxon>
        <taxon>Pirellulaceae</taxon>
        <taxon>Blastopirellula</taxon>
    </lineage>
</organism>
<keyword evidence="1 4" id="KW-0378">Hydrolase</keyword>
<feature type="active site" evidence="4">
    <location>
        <position position="134"/>
    </location>
</feature>
<evidence type="ECO:0000256" key="4">
    <source>
        <dbReference type="PROSITE-ProRule" id="PRU00050"/>
    </source>
</evidence>
<dbReference type="CDD" id="cd16433">
    <property type="entry name" value="CheB"/>
    <property type="match status" value="1"/>
</dbReference>
<dbReference type="EC" id="3.1.1.61" evidence="2"/>
<name>A0A2S8GK22_9BACT</name>
<sequence>MSDTPIEAIAIGASSGAVEAVSAILTRLPNDFTVPIFVVVHVPPDRPSALVEVFQAKCPLNVSEAEDKEPIESSHVYLAPPDYHLMIESDKRLSLSSEEPVHYSRPAIDVLFETAADAYGPGLVGIVLTGANSDGADGLRRIADCGGTPIVQSPEEAVSPYMPTAAKEACPAASTMRLDQIAEYLLNQGQAND</sequence>
<dbReference type="InterPro" id="IPR000673">
    <property type="entry name" value="Sig_transdc_resp-reg_Me-estase"/>
</dbReference>
<keyword evidence="4" id="KW-0145">Chemotaxis</keyword>
<reference evidence="6 7" key="1">
    <citation type="submission" date="2018-02" db="EMBL/GenBank/DDBJ databases">
        <title>Comparative genomes isolates from brazilian mangrove.</title>
        <authorList>
            <person name="Araujo J.E."/>
            <person name="Taketani R.G."/>
            <person name="Silva M.C.P."/>
            <person name="Loureco M.V."/>
            <person name="Andreote F.D."/>
        </authorList>
    </citation>
    <scope>NUCLEOTIDE SEQUENCE [LARGE SCALE GENOMIC DNA]</scope>
    <source>
        <strain evidence="6 7">Nap-Phe MGV</strain>
    </source>
</reference>
<dbReference type="AlphaFoldDB" id="A0A2S8GK22"/>
<dbReference type="Pfam" id="PF01339">
    <property type="entry name" value="CheB_methylest"/>
    <property type="match status" value="1"/>
</dbReference>
<dbReference type="OrthoDB" id="9793421at2"/>
<dbReference type="PANTHER" id="PTHR42872">
    <property type="entry name" value="PROTEIN-GLUTAMATE METHYLESTERASE/PROTEIN-GLUTAMINE GLUTAMINASE"/>
    <property type="match status" value="1"/>
</dbReference>
<dbReference type="SUPFAM" id="SSF52738">
    <property type="entry name" value="Methylesterase CheB, C-terminal domain"/>
    <property type="match status" value="1"/>
</dbReference>
<dbReference type="GO" id="GO:0006935">
    <property type="term" value="P:chemotaxis"/>
    <property type="evidence" value="ECO:0007669"/>
    <property type="project" value="UniProtKB-UniRule"/>
</dbReference>
<dbReference type="PROSITE" id="PS50122">
    <property type="entry name" value="CHEB"/>
    <property type="match status" value="1"/>
</dbReference>
<comment type="caution">
    <text evidence="6">The sequence shown here is derived from an EMBL/GenBank/DDBJ whole genome shotgun (WGS) entry which is preliminary data.</text>
</comment>
<feature type="domain" description="CheB-type methylesterase" evidence="5">
    <location>
        <begin position="5"/>
        <end position="192"/>
    </location>
</feature>
<dbReference type="GO" id="GO:0008984">
    <property type="term" value="F:protein-glutamate methylesterase activity"/>
    <property type="evidence" value="ECO:0007669"/>
    <property type="project" value="UniProtKB-EC"/>
</dbReference>
<proteinExistence type="predicted"/>
<accession>A0A2S8GK22</accession>
<dbReference type="Gene3D" id="3.40.50.180">
    <property type="entry name" value="Methylesterase CheB, C-terminal domain"/>
    <property type="match status" value="1"/>
</dbReference>
<dbReference type="GO" id="GO:0000156">
    <property type="term" value="F:phosphorelay response regulator activity"/>
    <property type="evidence" value="ECO:0007669"/>
    <property type="project" value="InterPro"/>
</dbReference>
<dbReference type="Proteomes" id="UP000237819">
    <property type="component" value="Unassembled WGS sequence"/>
</dbReference>